<feature type="compositionally biased region" description="Polar residues" evidence="1">
    <location>
        <begin position="57"/>
        <end position="71"/>
    </location>
</feature>
<dbReference type="SUPFAM" id="SSF53335">
    <property type="entry name" value="S-adenosyl-L-methionine-dependent methyltransferases"/>
    <property type="match status" value="1"/>
</dbReference>
<dbReference type="Gene3D" id="3.40.50.150">
    <property type="entry name" value="Vaccinia Virus protein VP39"/>
    <property type="match status" value="1"/>
</dbReference>
<dbReference type="GeneID" id="25795064"/>
<dbReference type="RefSeq" id="XP_013952825.1">
    <property type="nucleotide sequence ID" value="XM_014097350.1"/>
</dbReference>
<dbReference type="InterPro" id="IPR019410">
    <property type="entry name" value="Methyltransf_16"/>
</dbReference>
<dbReference type="InParanoid" id="G9N4V7"/>
<dbReference type="GO" id="GO:0008757">
    <property type="term" value="F:S-adenosylmethionine-dependent methyltransferase activity"/>
    <property type="evidence" value="ECO:0007669"/>
    <property type="project" value="UniProtKB-ARBA"/>
</dbReference>
<reference evidence="2 3" key="1">
    <citation type="journal article" date="2011" name="Genome Biol.">
        <title>Comparative genome sequence analysis underscores mycoparasitism as the ancestral life style of Trichoderma.</title>
        <authorList>
            <person name="Kubicek C.P."/>
            <person name="Herrera-Estrella A."/>
            <person name="Seidl-Seiboth V."/>
            <person name="Martinez D.A."/>
            <person name="Druzhinina I.S."/>
            <person name="Thon M."/>
            <person name="Zeilinger S."/>
            <person name="Casas-Flores S."/>
            <person name="Horwitz B.A."/>
            <person name="Mukherjee P.K."/>
            <person name="Mukherjee M."/>
            <person name="Kredics L."/>
            <person name="Alcaraz L.D."/>
            <person name="Aerts A."/>
            <person name="Antal Z."/>
            <person name="Atanasova L."/>
            <person name="Cervantes-Badillo M.G."/>
            <person name="Challacombe J."/>
            <person name="Chertkov O."/>
            <person name="McCluskey K."/>
            <person name="Coulpier F."/>
            <person name="Deshpande N."/>
            <person name="von Doehren H."/>
            <person name="Ebbole D.J."/>
            <person name="Esquivel-Naranjo E.U."/>
            <person name="Fekete E."/>
            <person name="Flipphi M."/>
            <person name="Glaser F."/>
            <person name="Gomez-Rodriguez E.Y."/>
            <person name="Gruber S."/>
            <person name="Han C."/>
            <person name="Henrissat B."/>
            <person name="Hermosa R."/>
            <person name="Hernandez-Onate M."/>
            <person name="Karaffa L."/>
            <person name="Kosti I."/>
            <person name="Le Crom S."/>
            <person name="Lindquist E."/>
            <person name="Lucas S."/>
            <person name="Luebeck M."/>
            <person name="Luebeck P.S."/>
            <person name="Margeot A."/>
            <person name="Metz B."/>
            <person name="Misra M."/>
            <person name="Nevalainen H."/>
            <person name="Omann M."/>
            <person name="Packer N."/>
            <person name="Perrone G."/>
            <person name="Uresti-Rivera E.E."/>
            <person name="Salamov A."/>
            <person name="Schmoll M."/>
            <person name="Seiboth B."/>
            <person name="Shapiro H."/>
            <person name="Sukno S."/>
            <person name="Tamayo-Ramos J.A."/>
            <person name="Tisch D."/>
            <person name="Wiest A."/>
            <person name="Wilkinson H.H."/>
            <person name="Zhang M."/>
            <person name="Coutinho P.M."/>
            <person name="Kenerley C.M."/>
            <person name="Monte E."/>
            <person name="Baker S.E."/>
            <person name="Grigoriev I.V."/>
        </authorList>
    </citation>
    <scope>NUCLEOTIDE SEQUENCE [LARGE SCALE GENOMIC DNA]</scope>
    <source>
        <strain evidence="3">Gv29-8 / FGSC 10586</strain>
    </source>
</reference>
<dbReference type="Proteomes" id="UP000007115">
    <property type="component" value="Unassembled WGS sequence"/>
</dbReference>
<dbReference type="eggNOG" id="KOG2793">
    <property type="taxonomic scope" value="Eukaryota"/>
</dbReference>
<dbReference type="OrthoDB" id="433955at2759"/>
<evidence type="ECO:0000256" key="1">
    <source>
        <dbReference type="SAM" id="MobiDB-lite"/>
    </source>
</evidence>
<feature type="region of interest" description="Disordered" evidence="1">
    <location>
        <begin position="57"/>
        <end position="77"/>
    </location>
</feature>
<name>G9N4V7_HYPVG</name>
<protein>
    <recommendedName>
        <fullName evidence="4">Methyltransferase domain-containing protein</fullName>
    </recommendedName>
</protein>
<dbReference type="VEuPathDB" id="FungiDB:TRIVIDRAFT_51067"/>
<evidence type="ECO:0000313" key="3">
    <source>
        <dbReference type="Proteomes" id="UP000007115"/>
    </source>
</evidence>
<dbReference type="InterPro" id="IPR029063">
    <property type="entry name" value="SAM-dependent_MTases_sf"/>
</dbReference>
<dbReference type="OMA" id="ESHYELF"/>
<accession>G9N4V7</accession>
<evidence type="ECO:0008006" key="4">
    <source>
        <dbReference type="Google" id="ProtNLM"/>
    </source>
</evidence>
<dbReference type="Pfam" id="PF10294">
    <property type="entry name" value="Methyltransf_16"/>
    <property type="match status" value="1"/>
</dbReference>
<dbReference type="EMBL" id="ABDF02000086">
    <property type="protein sequence ID" value="EHK18631.1"/>
    <property type="molecule type" value="Genomic_DNA"/>
</dbReference>
<proteinExistence type="predicted"/>
<sequence>MGLPDVETPLVPLSLSLPPLRKSANLTEAEARQALGRLHEFSYYPIPQVLELESFGHNQDASAPDSGYTSENDADEASKADKAIPLYLDPIERDFAVRWLTGFIGQAGEFSLSDDTRDEFVDAACSVLSHLTSTEDGSNTPDDDPGMTRRFQFSTSNSPKPFVVDLYDTPMQTGEDHTDVGLQTWGASIAFSQMFCDTPMDFLSNTPTLDSSIRIVELGAGTGLVSLVLASLLPSISDSLPSIVATDYHPTVLKNLEKNVASHCKEGSTAVVQVAHLDWCAPTRQPPLDVPADIIVAADVVYAAEHARWLRHCATYLLAPNGVFWLMVSIRPNGKFAGVCDSIQAIFAEPDASGVNGCRHLKILDHQWIDKKDNIGRADEIGYKLFKIGWA</sequence>
<keyword evidence="3" id="KW-1185">Reference proteome</keyword>
<organism evidence="2 3">
    <name type="scientific">Hypocrea virens (strain Gv29-8 / FGSC 10586)</name>
    <name type="common">Gliocladium virens</name>
    <name type="synonym">Trichoderma virens</name>
    <dbReference type="NCBI Taxonomy" id="413071"/>
    <lineage>
        <taxon>Eukaryota</taxon>
        <taxon>Fungi</taxon>
        <taxon>Dikarya</taxon>
        <taxon>Ascomycota</taxon>
        <taxon>Pezizomycotina</taxon>
        <taxon>Sordariomycetes</taxon>
        <taxon>Hypocreomycetidae</taxon>
        <taxon>Hypocreales</taxon>
        <taxon>Hypocreaceae</taxon>
        <taxon>Trichoderma</taxon>
    </lineage>
</organism>
<evidence type="ECO:0000313" key="2">
    <source>
        <dbReference type="EMBL" id="EHK18631.1"/>
    </source>
</evidence>
<gene>
    <name evidence="2" type="ORF">TRIVIDRAFT_51067</name>
</gene>
<dbReference type="HOGENOM" id="CLU_030437_1_0_1"/>
<comment type="caution">
    <text evidence="2">The sequence shown here is derived from an EMBL/GenBank/DDBJ whole genome shotgun (WGS) entry which is preliminary data.</text>
</comment>
<dbReference type="PANTHER" id="PTHR14614:SF147">
    <property type="entry name" value="S-ADENOSYLMETHIONINE-DEPENDENT METHYLTRANSFERASE OF THE SEVEN BETA-STRAND FAMILY"/>
    <property type="match status" value="1"/>
</dbReference>
<dbReference type="CDD" id="cd02440">
    <property type="entry name" value="AdoMet_MTases"/>
    <property type="match status" value="1"/>
</dbReference>
<dbReference type="AlphaFoldDB" id="G9N4V7"/>
<dbReference type="PANTHER" id="PTHR14614">
    <property type="entry name" value="HEPATOCELLULAR CARCINOMA-ASSOCIATED ANTIGEN"/>
    <property type="match status" value="1"/>
</dbReference>
<dbReference type="STRING" id="413071.G9N4V7"/>